<dbReference type="GO" id="GO:0005886">
    <property type="term" value="C:plasma membrane"/>
    <property type="evidence" value="ECO:0007669"/>
    <property type="project" value="UniProtKB-SubCell"/>
</dbReference>
<dbReference type="PANTHER" id="PTHR33885">
    <property type="entry name" value="PHAGE SHOCK PROTEIN C"/>
    <property type="match status" value="1"/>
</dbReference>
<evidence type="ECO:0000256" key="1">
    <source>
        <dbReference type="ARBA" id="ARBA00004162"/>
    </source>
</evidence>
<dbReference type="Pfam" id="PF04024">
    <property type="entry name" value="PspC"/>
    <property type="match status" value="1"/>
</dbReference>
<accession>A0A8J6NLM6</accession>
<organism evidence="8 9">
    <name type="scientific">Candidatus Desulfolinea nitratireducens</name>
    <dbReference type="NCBI Taxonomy" id="2841698"/>
    <lineage>
        <taxon>Bacteria</taxon>
        <taxon>Bacillati</taxon>
        <taxon>Chloroflexota</taxon>
        <taxon>Anaerolineae</taxon>
        <taxon>Anaerolineales</taxon>
        <taxon>Anaerolineales incertae sedis</taxon>
        <taxon>Candidatus Desulfolinea</taxon>
    </lineage>
</organism>
<keyword evidence="3 6" id="KW-0812">Transmembrane</keyword>
<evidence type="ECO:0000256" key="4">
    <source>
        <dbReference type="ARBA" id="ARBA00022989"/>
    </source>
</evidence>
<keyword evidence="5 6" id="KW-0472">Membrane</keyword>
<evidence type="ECO:0000259" key="7">
    <source>
        <dbReference type="Pfam" id="PF04024"/>
    </source>
</evidence>
<reference evidence="8 9" key="1">
    <citation type="submission" date="2020-08" db="EMBL/GenBank/DDBJ databases">
        <title>Bridging the membrane lipid divide: bacteria of the FCB group superphylum have the potential to synthesize archaeal ether lipids.</title>
        <authorList>
            <person name="Villanueva L."/>
            <person name="Von Meijenfeldt F.A.B."/>
            <person name="Westbye A.B."/>
            <person name="Yadav S."/>
            <person name="Hopmans E.C."/>
            <person name="Dutilh B.E."/>
            <person name="Sinninghe Damste J.S."/>
        </authorList>
    </citation>
    <scope>NUCLEOTIDE SEQUENCE [LARGE SCALE GENOMIC DNA]</scope>
    <source>
        <strain evidence="8">NIOZ-UU36</strain>
    </source>
</reference>
<dbReference type="AlphaFoldDB" id="A0A8J6NLM6"/>
<dbReference type="InterPro" id="IPR052027">
    <property type="entry name" value="PspC"/>
</dbReference>
<evidence type="ECO:0000313" key="8">
    <source>
        <dbReference type="EMBL" id="MBC8335587.1"/>
    </source>
</evidence>
<comment type="caution">
    <text evidence="8">The sequence shown here is derived from an EMBL/GenBank/DDBJ whole genome shotgun (WGS) entry which is preliminary data.</text>
</comment>
<sequence>MKTVLYRSESDRMLGGVCGGLGDYLGIDTTFVRIFFALLFFGSGIGFLIYVALWIIAPSESAAFADKSWEDNLKDSAQNFSERAQTVGEEFGQALRTPHPKAGFIVGIALITLGAMLFVENLGIPWLGWLSFDILWPVLLIVGGGVLILRRTQGVSNDQ</sequence>
<evidence type="ECO:0000256" key="6">
    <source>
        <dbReference type="SAM" id="Phobius"/>
    </source>
</evidence>
<feature type="domain" description="Phage shock protein PspC N-terminal" evidence="7">
    <location>
        <begin position="5"/>
        <end position="60"/>
    </location>
</feature>
<dbReference type="PANTHER" id="PTHR33885:SF3">
    <property type="entry name" value="PHAGE SHOCK PROTEIN C"/>
    <property type="match status" value="1"/>
</dbReference>
<dbReference type="EMBL" id="JACNJN010000115">
    <property type="protein sequence ID" value="MBC8335587.1"/>
    <property type="molecule type" value="Genomic_DNA"/>
</dbReference>
<feature type="transmembrane region" description="Helical" evidence="6">
    <location>
        <begin position="102"/>
        <end position="120"/>
    </location>
</feature>
<protein>
    <submittedName>
        <fullName evidence="8">PspC domain-containing protein</fullName>
    </submittedName>
</protein>
<evidence type="ECO:0000256" key="3">
    <source>
        <dbReference type="ARBA" id="ARBA00022692"/>
    </source>
</evidence>
<dbReference type="Proteomes" id="UP000614469">
    <property type="component" value="Unassembled WGS sequence"/>
</dbReference>
<keyword evidence="4 6" id="KW-1133">Transmembrane helix</keyword>
<evidence type="ECO:0000256" key="5">
    <source>
        <dbReference type="ARBA" id="ARBA00023136"/>
    </source>
</evidence>
<feature type="transmembrane region" description="Helical" evidence="6">
    <location>
        <begin position="126"/>
        <end position="149"/>
    </location>
</feature>
<keyword evidence="2" id="KW-1003">Cell membrane</keyword>
<evidence type="ECO:0000256" key="2">
    <source>
        <dbReference type="ARBA" id="ARBA00022475"/>
    </source>
</evidence>
<proteinExistence type="predicted"/>
<name>A0A8J6NLM6_9CHLR</name>
<evidence type="ECO:0000313" key="9">
    <source>
        <dbReference type="Proteomes" id="UP000614469"/>
    </source>
</evidence>
<feature type="transmembrane region" description="Helical" evidence="6">
    <location>
        <begin position="34"/>
        <end position="57"/>
    </location>
</feature>
<gene>
    <name evidence="8" type="ORF">H8E29_09995</name>
</gene>
<dbReference type="InterPro" id="IPR007168">
    <property type="entry name" value="Phageshock_PspC_N"/>
</dbReference>
<comment type="subcellular location">
    <subcellularLocation>
        <location evidence="1">Cell membrane</location>
        <topology evidence="1">Single-pass membrane protein</topology>
    </subcellularLocation>
</comment>